<dbReference type="PANTHER" id="PTHR45651:SF11">
    <property type="entry name" value="CYCLIC NUCLEOTIDE-GATED ION CHANNEL 20, CHLOROPLASTIC-RELATED"/>
    <property type="match status" value="1"/>
</dbReference>
<keyword evidence="1" id="KW-0813">Transport</keyword>
<dbReference type="AlphaFoldDB" id="A0AAP0BU60"/>
<organism evidence="3 4">
    <name type="scientific">Platanthera zijinensis</name>
    <dbReference type="NCBI Taxonomy" id="2320716"/>
    <lineage>
        <taxon>Eukaryota</taxon>
        <taxon>Viridiplantae</taxon>
        <taxon>Streptophyta</taxon>
        <taxon>Embryophyta</taxon>
        <taxon>Tracheophyta</taxon>
        <taxon>Spermatophyta</taxon>
        <taxon>Magnoliopsida</taxon>
        <taxon>Liliopsida</taxon>
        <taxon>Asparagales</taxon>
        <taxon>Orchidaceae</taxon>
        <taxon>Orchidoideae</taxon>
        <taxon>Orchideae</taxon>
        <taxon>Orchidinae</taxon>
        <taxon>Platanthera</taxon>
    </lineage>
</organism>
<evidence type="ECO:0000313" key="3">
    <source>
        <dbReference type="EMBL" id="KAK8951091.1"/>
    </source>
</evidence>
<protein>
    <submittedName>
        <fullName evidence="3">Uncharacterized protein</fullName>
    </submittedName>
</protein>
<comment type="caution">
    <text evidence="3">The sequence shown here is derived from an EMBL/GenBank/DDBJ whole genome shotgun (WGS) entry which is preliminary data.</text>
</comment>
<dbReference type="GO" id="GO:0034220">
    <property type="term" value="P:monoatomic ion transmembrane transport"/>
    <property type="evidence" value="ECO:0007669"/>
    <property type="project" value="UniProtKB-KW"/>
</dbReference>
<keyword evidence="2" id="KW-0812">Transmembrane</keyword>
<gene>
    <name evidence="3" type="ORF">KSP39_PZI003622</name>
</gene>
<dbReference type="EMBL" id="JBBWWQ010000003">
    <property type="protein sequence ID" value="KAK8951091.1"/>
    <property type="molecule type" value="Genomic_DNA"/>
</dbReference>
<proteinExistence type="predicted"/>
<reference evidence="3 4" key="1">
    <citation type="journal article" date="2022" name="Nat. Plants">
        <title>Genomes of leafy and leafless Platanthera orchids illuminate the evolution of mycoheterotrophy.</title>
        <authorList>
            <person name="Li M.H."/>
            <person name="Liu K.W."/>
            <person name="Li Z."/>
            <person name="Lu H.C."/>
            <person name="Ye Q.L."/>
            <person name="Zhang D."/>
            <person name="Wang J.Y."/>
            <person name="Li Y.F."/>
            <person name="Zhong Z.M."/>
            <person name="Liu X."/>
            <person name="Yu X."/>
            <person name="Liu D.K."/>
            <person name="Tu X.D."/>
            <person name="Liu B."/>
            <person name="Hao Y."/>
            <person name="Liao X.Y."/>
            <person name="Jiang Y.T."/>
            <person name="Sun W.H."/>
            <person name="Chen J."/>
            <person name="Chen Y.Q."/>
            <person name="Ai Y."/>
            <person name="Zhai J.W."/>
            <person name="Wu S.S."/>
            <person name="Zhou Z."/>
            <person name="Hsiao Y.Y."/>
            <person name="Wu W.L."/>
            <person name="Chen Y.Y."/>
            <person name="Lin Y.F."/>
            <person name="Hsu J.L."/>
            <person name="Li C.Y."/>
            <person name="Wang Z.W."/>
            <person name="Zhao X."/>
            <person name="Zhong W.Y."/>
            <person name="Ma X.K."/>
            <person name="Ma L."/>
            <person name="Huang J."/>
            <person name="Chen G.Z."/>
            <person name="Huang M.Z."/>
            <person name="Huang L."/>
            <person name="Peng D.H."/>
            <person name="Luo Y.B."/>
            <person name="Zou S.Q."/>
            <person name="Chen S.P."/>
            <person name="Lan S."/>
            <person name="Tsai W.C."/>
            <person name="Van de Peer Y."/>
            <person name="Liu Z.J."/>
        </authorList>
    </citation>
    <scope>NUCLEOTIDE SEQUENCE [LARGE SCALE GENOMIC DNA]</scope>
    <source>
        <strain evidence="3">Lor287</strain>
    </source>
</reference>
<sequence length="116" mass="13153">MSLLNTCLGAGYYGYFRLTYVAPESRVVGAGDLVDQPKKIVLHYIRDYFLLDLFVILPLPQVMILVIILNYIGTSSANYAKNHLRITVLLRYIPRIIRFLPLIADQSASGFIFELA</sequence>
<dbReference type="PANTHER" id="PTHR45651">
    <property type="entry name" value="CYCLIC NUCLEOTIDE-GATED ION CHANNEL 15-RELATED-RELATED"/>
    <property type="match status" value="1"/>
</dbReference>
<keyword evidence="2" id="KW-0472">Membrane</keyword>
<evidence type="ECO:0000313" key="4">
    <source>
        <dbReference type="Proteomes" id="UP001418222"/>
    </source>
</evidence>
<dbReference type="GO" id="GO:0016020">
    <property type="term" value="C:membrane"/>
    <property type="evidence" value="ECO:0007669"/>
    <property type="project" value="UniProtKB-SubCell"/>
</dbReference>
<keyword evidence="2" id="KW-1133">Transmembrane helix</keyword>
<name>A0AAP0BU60_9ASPA</name>
<keyword evidence="4" id="KW-1185">Reference proteome</keyword>
<evidence type="ECO:0000256" key="2">
    <source>
        <dbReference type="SAM" id="Phobius"/>
    </source>
</evidence>
<keyword evidence="1" id="KW-0407">Ion channel</keyword>
<accession>A0AAP0BU60</accession>
<keyword evidence="1" id="KW-0406">Ion transport</keyword>
<feature type="transmembrane region" description="Helical" evidence="2">
    <location>
        <begin position="48"/>
        <end position="72"/>
    </location>
</feature>
<evidence type="ECO:0000256" key="1">
    <source>
        <dbReference type="ARBA" id="ARBA00023303"/>
    </source>
</evidence>
<dbReference type="Proteomes" id="UP001418222">
    <property type="component" value="Unassembled WGS sequence"/>
</dbReference>